<keyword evidence="1" id="KW-0812">Transmembrane</keyword>
<dbReference type="STRING" id="859194.MHF_1533"/>
<reference key="2">
    <citation type="submission" date="2011-05" db="EMBL/GenBank/DDBJ databases">
        <title>The Genome of Mycoplasma haemofelis Strain Ohio2, a pathogenic hemoplasma of the cat.</title>
        <authorList>
            <person name="Santos A.P."/>
            <person name="Guimaraes A.M.S."/>
            <person name="SanMiguel P.J."/>
            <person name="Martin S.W."/>
            <person name="Messick J.B."/>
        </authorList>
    </citation>
    <scope>NUCLEOTIDE SEQUENCE</scope>
    <source>
        <strain>Ohio2</strain>
    </source>
</reference>
<feature type="transmembrane region" description="Helical" evidence="1">
    <location>
        <begin position="126"/>
        <end position="144"/>
    </location>
</feature>
<evidence type="ECO:0000256" key="1">
    <source>
        <dbReference type="SAM" id="Phobius"/>
    </source>
</evidence>
<evidence type="ECO:0000313" key="3">
    <source>
        <dbReference type="Proteomes" id="UP000007952"/>
    </source>
</evidence>
<keyword evidence="1" id="KW-0472">Membrane</keyword>
<dbReference type="KEGG" id="mhf:MHF_1533"/>
<dbReference type="AlphaFoldDB" id="F6FHD7"/>
<accession>F6FHD7</accession>
<proteinExistence type="predicted"/>
<feature type="transmembrane region" description="Helical" evidence="1">
    <location>
        <begin position="32"/>
        <end position="51"/>
    </location>
</feature>
<evidence type="ECO:0000313" key="2">
    <source>
        <dbReference type="EMBL" id="AEG73767.1"/>
    </source>
</evidence>
<sequence length="157" mass="18834">MSAPYFREENEYTILGRLKVSALVRKLRDIDLLLFWTWGAPALFSFFWYVVVKGSNNLFNSFNPILAIFRSNPKFSDWGRIENLLYLTFLLGLLSTRFLNSYRILLNMRQVHKISPTFKWDNRSKVRLMLWIPFISIKIYPQIFKLGRFEVIHQYNL</sequence>
<protein>
    <submittedName>
        <fullName evidence="2">Uncharacterized protein</fullName>
    </submittedName>
</protein>
<feature type="transmembrane region" description="Helical" evidence="1">
    <location>
        <begin position="84"/>
        <end position="105"/>
    </location>
</feature>
<dbReference type="HOGENOM" id="CLU_1675922_0_0_14"/>
<keyword evidence="1" id="KW-1133">Transmembrane helix</keyword>
<gene>
    <name evidence="2" type="ordered locus">MHF_1533</name>
</gene>
<organism evidence="2 3">
    <name type="scientific">Mycoplasma haemofelis (strain Ohio2)</name>
    <dbReference type="NCBI Taxonomy" id="859194"/>
    <lineage>
        <taxon>Bacteria</taxon>
        <taxon>Bacillati</taxon>
        <taxon>Mycoplasmatota</taxon>
        <taxon>Mollicutes</taxon>
        <taxon>Mycoplasmataceae</taxon>
        <taxon>Mycoplasma</taxon>
    </lineage>
</organism>
<dbReference type="Proteomes" id="UP000007952">
    <property type="component" value="Chromosome"/>
</dbReference>
<reference evidence="2 3" key="1">
    <citation type="journal article" date="2011" name="J. Bacteriol.">
        <title>Complete genome sequences of two hemotropic Mycoplasmas, Mycoplasma haemofelis strain Ohio2 and Mycoplasma suis strain Illinois.</title>
        <authorList>
            <person name="Messick J.B."/>
            <person name="Santos A.P."/>
            <person name="Guimaraes A.M."/>
        </authorList>
    </citation>
    <scope>NUCLEOTIDE SEQUENCE [LARGE SCALE GENOMIC DNA]</scope>
    <source>
        <strain evidence="2 3">Ohio2</strain>
    </source>
</reference>
<dbReference type="EMBL" id="CP002808">
    <property type="protein sequence ID" value="AEG73767.1"/>
    <property type="molecule type" value="Genomic_DNA"/>
</dbReference>
<name>F6FHD7_MYCHI</name>